<feature type="domain" description="HTH tetR-type" evidence="6">
    <location>
        <begin position="33"/>
        <end position="92"/>
    </location>
</feature>
<dbReference type="InterPro" id="IPR001647">
    <property type="entry name" value="HTH_TetR"/>
</dbReference>
<evidence type="ECO:0000256" key="4">
    <source>
        <dbReference type="PROSITE-ProRule" id="PRU00335"/>
    </source>
</evidence>
<proteinExistence type="predicted"/>
<keyword evidence="3" id="KW-0804">Transcription</keyword>
<dbReference type="OrthoDB" id="9795011at2"/>
<gene>
    <name evidence="7" type="ORF">E1298_03115</name>
</gene>
<feature type="region of interest" description="Disordered" evidence="5">
    <location>
        <begin position="1"/>
        <end position="34"/>
    </location>
</feature>
<evidence type="ECO:0000256" key="2">
    <source>
        <dbReference type="ARBA" id="ARBA00023125"/>
    </source>
</evidence>
<dbReference type="Gene3D" id="1.10.357.10">
    <property type="entry name" value="Tetracycline Repressor, domain 2"/>
    <property type="match status" value="1"/>
</dbReference>
<evidence type="ECO:0000256" key="1">
    <source>
        <dbReference type="ARBA" id="ARBA00023015"/>
    </source>
</evidence>
<dbReference type="PANTHER" id="PTHR30055">
    <property type="entry name" value="HTH-TYPE TRANSCRIPTIONAL REGULATOR RUTR"/>
    <property type="match status" value="1"/>
</dbReference>
<dbReference type="InterPro" id="IPR036271">
    <property type="entry name" value="Tet_transcr_reg_TetR-rel_C_sf"/>
</dbReference>
<comment type="caution">
    <text evidence="7">The sequence shown here is derived from an EMBL/GenBank/DDBJ whole genome shotgun (WGS) entry which is preliminary data.</text>
</comment>
<accession>A0A4R5CAS8</accession>
<dbReference type="PROSITE" id="PS50977">
    <property type="entry name" value="HTH_TETR_2"/>
    <property type="match status" value="1"/>
</dbReference>
<keyword evidence="2 4" id="KW-0238">DNA-binding</keyword>
<organism evidence="7 8">
    <name type="scientific">Actinomadura rubrisoli</name>
    <dbReference type="NCBI Taxonomy" id="2530368"/>
    <lineage>
        <taxon>Bacteria</taxon>
        <taxon>Bacillati</taxon>
        <taxon>Actinomycetota</taxon>
        <taxon>Actinomycetes</taxon>
        <taxon>Streptosporangiales</taxon>
        <taxon>Thermomonosporaceae</taxon>
        <taxon>Actinomadura</taxon>
    </lineage>
</organism>
<keyword evidence="1" id="KW-0805">Transcription regulation</keyword>
<dbReference type="InterPro" id="IPR009057">
    <property type="entry name" value="Homeodomain-like_sf"/>
</dbReference>
<evidence type="ECO:0000313" key="8">
    <source>
        <dbReference type="Proteomes" id="UP000294513"/>
    </source>
</evidence>
<dbReference type="AlphaFoldDB" id="A0A4R5CAS8"/>
<evidence type="ECO:0000313" key="7">
    <source>
        <dbReference type="EMBL" id="TDD96445.1"/>
    </source>
</evidence>
<protein>
    <submittedName>
        <fullName evidence="7">TetR/AcrR family transcriptional regulator</fullName>
    </submittedName>
</protein>
<sequence length="232" mass="25324">MTRKNGRTDDGGEAAGTSPGPRRTRRRPRRDSEVNRERLLAAAISAMLREGRNVPLATIAAEAGVGVATLYRKYADRQALMHEIEHRAYGLLVHILEEIEELGCPGREAVGEYLTRCLEVGDQLVLPLHGAPPLMTAEAVRARQTINRHLDAFLDRGRSDGTIRAEVNATDVIVFTALITQPLSYGPSWPRMAGRQIAIFLNALAVDGPIGIPGPEITQRDIEDSFAAQDAT</sequence>
<dbReference type="EMBL" id="SMKU01000006">
    <property type="protein sequence ID" value="TDD96445.1"/>
    <property type="molecule type" value="Genomic_DNA"/>
</dbReference>
<dbReference type="SUPFAM" id="SSF46689">
    <property type="entry name" value="Homeodomain-like"/>
    <property type="match status" value="1"/>
</dbReference>
<dbReference type="GO" id="GO:0000976">
    <property type="term" value="F:transcription cis-regulatory region binding"/>
    <property type="evidence" value="ECO:0007669"/>
    <property type="project" value="TreeGrafter"/>
</dbReference>
<reference evidence="7 8" key="1">
    <citation type="submission" date="2019-03" db="EMBL/GenBank/DDBJ databases">
        <title>Draft genome sequences of novel Actinobacteria.</title>
        <authorList>
            <person name="Sahin N."/>
            <person name="Ay H."/>
            <person name="Saygin H."/>
        </authorList>
    </citation>
    <scope>NUCLEOTIDE SEQUENCE [LARGE SCALE GENOMIC DNA]</scope>
    <source>
        <strain evidence="7 8">H3C3</strain>
    </source>
</reference>
<dbReference type="InterPro" id="IPR050109">
    <property type="entry name" value="HTH-type_TetR-like_transc_reg"/>
</dbReference>
<dbReference type="Proteomes" id="UP000294513">
    <property type="component" value="Unassembled WGS sequence"/>
</dbReference>
<dbReference type="GO" id="GO:0003700">
    <property type="term" value="F:DNA-binding transcription factor activity"/>
    <property type="evidence" value="ECO:0007669"/>
    <property type="project" value="TreeGrafter"/>
</dbReference>
<keyword evidence="8" id="KW-1185">Reference proteome</keyword>
<feature type="compositionally biased region" description="Basic and acidic residues" evidence="5">
    <location>
        <begin position="1"/>
        <end position="10"/>
    </location>
</feature>
<evidence type="ECO:0000259" key="6">
    <source>
        <dbReference type="PROSITE" id="PS50977"/>
    </source>
</evidence>
<evidence type="ECO:0000256" key="3">
    <source>
        <dbReference type="ARBA" id="ARBA00023163"/>
    </source>
</evidence>
<dbReference type="Pfam" id="PF00440">
    <property type="entry name" value="TetR_N"/>
    <property type="match status" value="1"/>
</dbReference>
<name>A0A4R5CAS8_9ACTN</name>
<dbReference type="PANTHER" id="PTHR30055:SF234">
    <property type="entry name" value="HTH-TYPE TRANSCRIPTIONAL REGULATOR BETI"/>
    <property type="match status" value="1"/>
</dbReference>
<dbReference type="RefSeq" id="WP_131889196.1">
    <property type="nucleotide sequence ID" value="NZ_SMKU01000006.1"/>
</dbReference>
<feature type="DNA-binding region" description="H-T-H motif" evidence="4">
    <location>
        <begin position="55"/>
        <end position="74"/>
    </location>
</feature>
<dbReference type="SUPFAM" id="SSF48498">
    <property type="entry name" value="Tetracyclin repressor-like, C-terminal domain"/>
    <property type="match status" value="1"/>
</dbReference>
<evidence type="ECO:0000256" key="5">
    <source>
        <dbReference type="SAM" id="MobiDB-lite"/>
    </source>
</evidence>